<feature type="compositionally biased region" description="Basic and acidic residues" evidence="9">
    <location>
        <begin position="260"/>
        <end position="300"/>
    </location>
</feature>
<evidence type="ECO:0000259" key="10">
    <source>
        <dbReference type="Pfam" id="PF13868"/>
    </source>
</evidence>
<dbReference type="AlphaFoldDB" id="A0A507DRT8"/>
<comment type="similarity">
    <text evidence="6">Belongs to the CFAP45 family.</text>
</comment>
<protein>
    <recommendedName>
        <fullName evidence="7">Cilia- and flagella-associated protein 45</fullName>
    </recommendedName>
</protein>
<comment type="caution">
    <text evidence="12">The sequence shown here is derived from an EMBL/GenBank/DDBJ whole genome shotgun (WGS) entry which is preliminary data.</text>
</comment>
<name>A0A507DRT8_9FUNG</name>
<dbReference type="Proteomes" id="UP000320475">
    <property type="component" value="Unassembled WGS sequence"/>
</dbReference>
<dbReference type="STRING" id="286115.A0A507DRT8"/>
<dbReference type="GO" id="GO:0031514">
    <property type="term" value="C:motile cilium"/>
    <property type="evidence" value="ECO:0007669"/>
    <property type="project" value="UniProtKB-SubCell"/>
</dbReference>
<evidence type="ECO:0000256" key="8">
    <source>
        <dbReference type="SAM" id="Coils"/>
    </source>
</evidence>
<sequence length="482" mass="57331">MRAPSKETITVITRDNIRTLRPHANASKNLSASTKPAPGLVIKSSELSQVKSDAVLRTEAEMRRRNLQEQEDREFTAAAAMKRKERMEQYDRERTANAALSELEQEARDRSQHLLAKAHAQLDEQEDDIKKLNELILYAKCVAIRDAQIEEKKMISTEKKMEQSRLDTLMEADRVNELKKLEEREKLRVEEQRKGASIIRKQIEERQEQQILEEERKDQETQFMLKAIRDRAEADQREKEAKVKAQRLLMQQVVKANTESLEHKRQQKLAEEDEDRKVMQYLLDKDRRQEEADREKEQKKIEREKEVARLRAVQEKFADKQAQQDALRAQRAHEAYEREWRRQQKEAAEKAGAQERELREERARQSLARERAVAAEAQSMRQEFYRSLQRQKEEELRLQAEAVVRHEKNRAYSREVQAQIKEKEALRLKDRQEFFKEGERLAALRDEKKKKVDRVKERKIEALRQIGVPDKYCKEIERQSFR</sequence>
<evidence type="ECO:0000256" key="4">
    <source>
        <dbReference type="ARBA" id="ARBA00023069"/>
    </source>
</evidence>
<evidence type="ECO:0000313" key="12">
    <source>
        <dbReference type="EMBL" id="TPX54181.1"/>
    </source>
</evidence>
<evidence type="ECO:0000256" key="2">
    <source>
        <dbReference type="ARBA" id="ARBA00022846"/>
    </source>
</evidence>
<feature type="domain" description="Trichohyalin-plectin-homology" evidence="10">
    <location>
        <begin position="122"/>
        <end position="470"/>
    </location>
</feature>
<keyword evidence="3 8" id="KW-0175">Coiled coil</keyword>
<accession>A0A507DRT8</accession>
<feature type="compositionally biased region" description="Low complexity" evidence="9">
    <location>
        <begin position="320"/>
        <end position="329"/>
    </location>
</feature>
<dbReference type="EMBL" id="QEAN01000008">
    <property type="protein sequence ID" value="TPX54181.1"/>
    <property type="molecule type" value="Genomic_DNA"/>
</dbReference>
<feature type="coiled-coil region" evidence="8">
    <location>
        <begin position="172"/>
        <end position="222"/>
    </location>
</feature>
<evidence type="ECO:0000313" key="14">
    <source>
        <dbReference type="Proteomes" id="UP000320475"/>
    </source>
</evidence>
<organism evidence="12 13">
    <name type="scientific">Synchytrium endobioticum</name>
    <dbReference type="NCBI Taxonomy" id="286115"/>
    <lineage>
        <taxon>Eukaryota</taxon>
        <taxon>Fungi</taxon>
        <taxon>Fungi incertae sedis</taxon>
        <taxon>Chytridiomycota</taxon>
        <taxon>Chytridiomycota incertae sedis</taxon>
        <taxon>Chytridiomycetes</taxon>
        <taxon>Synchytriales</taxon>
        <taxon>Synchytriaceae</taxon>
        <taxon>Synchytrium</taxon>
    </lineage>
</organism>
<evidence type="ECO:0000313" key="13">
    <source>
        <dbReference type="Proteomes" id="UP000317494"/>
    </source>
</evidence>
<dbReference type="PANTHER" id="PTHR15504">
    <property type="entry name" value="NASOPHARYNGEAL EPITHELIUM SPECIFIC PROTEIN 1"/>
    <property type="match status" value="1"/>
</dbReference>
<dbReference type="OrthoDB" id="1902038at2759"/>
<evidence type="ECO:0000256" key="6">
    <source>
        <dbReference type="ARBA" id="ARBA00034116"/>
    </source>
</evidence>
<evidence type="ECO:0000256" key="9">
    <source>
        <dbReference type="SAM" id="MobiDB-lite"/>
    </source>
</evidence>
<dbReference type="PANTHER" id="PTHR15504:SF0">
    <property type="entry name" value="CILIA- AND FLAGELLA-ASSOCIATED PROTEIN 45"/>
    <property type="match status" value="1"/>
</dbReference>
<keyword evidence="2" id="KW-0282">Flagellum</keyword>
<dbReference type="Proteomes" id="UP000317494">
    <property type="component" value="Unassembled WGS sequence"/>
</dbReference>
<evidence type="ECO:0000256" key="1">
    <source>
        <dbReference type="ARBA" id="ARBA00004230"/>
    </source>
</evidence>
<evidence type="ECO:0000256" key="7">
    <source>
        <dbReference type="ARBA" id="ARBA00034142"/>
    </source>
</evidence>
<comment type="subcellular location">
    <subcellularLocation>
        <location evidence="1">Cell projection</location>
        <location evidence="1">Cilium</location>
        <location evidence="1">Flagellum</location>
    </subcellularLocation>
</comment>
<dbReference type="EMBL" id="QEAM01000023">
    <property type="protein sequence ID" value="TPX50058.1"/>
    <property type="molecule type" value="Genomic_DNA"/>
</dbReference>
<reference evidence="13 14" key="1">
    <citation type="journal article" date="2019" name="Sci. Rep.">
        <title>Comparative genomics of chytrid fungi reveal insights into the obligate biotrophic and pathogenic lifestyle of Synchytrium endobioticum.</title>
        <authorList>
            <person name="van de Vossenberg B.T.L.H."/>
            <person name="Warris S."/>
            <person name="Nguyen H.D.T."/>
            <person name="van Gent-Pelzer M.P.E."/>
            <person name="Joly D.L."/>
            <person name="van de Geest H.C."/>
            <person name="Bonants P.J.M."/>
            <person name="Smith D.S."/>
            <person name="Levesque C.A."/>
            <person name="van der Lee T.A.J."/>
        </authorList>
    </citation>
    <scope>NUCLEOTIDE SEQUENCE [LARGE SCALE GENOMIC DNA]</scope>
    <source>
        <strain evidence="11 14">LEV6574</strain>
        <strain evidence="12 13">MB42</strain>
    </source>
</reference>
<feature type="coiled-coil region" evidence="8">
    <location>
        <begin position="108"/>
        <end position="135"/>
    </location>
</feature>
<dbReference type="InterPro" id="IPR043597">
    <property type="entry name" value="TPH_dom"/>
</dbReference>
<keyword evidence="4" id="KW-0969">Cilium</keyword>
<keyword evidence="13" id="KW-1185">Reference proteome</keyword>
<proteinExistence type="inferred from homology"/>
<dbReference type="InterPro" id="IPR033253">
    <property type="entry name" value="CFAP45"/>
</dbReference>
<gene>
    <name evidence="11" type="ORF">SeLEV6574_g01131</name>
    <name evidence="12" type="ORF">SeMB42_g00426</name>
</gene>
<feature type="region of interest" description="Disordered" evidence="9">
    <location>
        <begin position="318"/>
        <end position="363"/>
    </location>
</feature>
<dbReference type="Pfam" id="PF13868">
    <property type="entry name" value="TPH"/>
    <property type="match status" value="1"/>
</dbReference>
<evidence type="ECO:0000313" key="11">
    <source>
        <dbReference type="EMBL" id="TPX50058.1"/>
    </source>
</evidence>
<feature type="compositionally biased region" description="Basic and acidic residues" evidence="9">
    <location>
        <begin position="331"/>
        <end position="363"/>
    </location>
</feature>
<evidence type="ECO:0000256" key="3">
    <source>
        <dbReference type="ARBA" id="ARBA00023054"/>
    </source>
</evidence>
<evidence type="ECO:0000256" key="5">
    <source>
        <dbReference type="ARBA" id="ARBA00023273"/>
    </source>
</evidence>
<keyword evidence="5" id="KW-0966">Cell projection</keyword>
<dbReference type="VEuPathDB" id="FungiDB:SeMB42_g00426"/>
<feature type="region of interest" description="Disordered" evidence="9">
    <location>
        <begin position="258"/>
        <end position="300"/>
    </location>
</feature>